<organism evidence="1 2">
    <name type="scientific">Trichinella zimbabwensis</name>
    <dbReference type="NCBI Taxonomy" id="268475"/>
    <lineage>
        <taxon>Eukaryota</taxon>
        <taxon>Metazoa</taxon>
        <taxon>Ecdysozoa</taxon>
        <taxon>Nematoda</taxon>
        <taxon>Enoplea</taxon>
        <taxon>Dorylaimia</taxon>
        <taxon>Trichinellida</taxon>
        <taxon>Trichinellidae</taxon>
        <taxon>Trichinella</taxon>
    </lineage>
</organism>
<accession>A0A0V1G7C0</accession>
<comment type="caution">
    <text evidence="1">The sequence shown here is derived from an EMBL/GenBank/DDBJ whole genome shotgun (WGS) entry which is preliminary data.</text>
</comment>
<evidence type="ECO:0000313" key="2">
    <source>
        <dbReference type="Proteomes" id="UP000055024"/>
    </source>
</evidence>
<name>A0A0V1G7C0_9BILA</name>
<evidence type="ECO:0000313" key="1">
    <source>
        <dbReference type="EMBL" id="KRY94215.1"/>
    </source>
</evidence>
<dbReference type="EMBL" id="JYDP01005377">
    <property type="protein sequence ID" value="KRY94215.1"/>
    <property type="molecule type" value="Genomic_DNA"/>
</dbReference>
<protein>
    <submittedName>
        <fullName evidence="1">Uncharacterized protein</fullName>
    </submittedName>
</protein>
<keyword evidence="2" id="KW-1185">Reference proteome</keyword>
<proteinExistence type="predicted"/>
<dbReference type="AlphaFoldDB" id="A0A0V1G7C0"/>
<sequence length="34" mass="3937">MPSRYGQHVMRSPLASNMQVYTKHLALHLKTVKI</sequence>
<gene>
    <name evidence="1" type="ORF">T11_8812</name>
</gene>
<reference evidence="1 2" key="1">
    <citation type="submission" date="2015-01" db="EMBL/GenBank/DDBJ databases">
        <title>Evolution of Trichinella species and genotypes.</title>
        <authorList>
            <person name="Korhonen P.K."/>
            <person name="Edoardo P."/>
            <person name="Giuseppe L.R."/>
            <person name="Gasser R.B."/>
        </authorList>
    </citation>
    <scope>NUCLEOTIDE SEQUENCE [LARGE SCALE GENOMIC DNA]</scope>
    <source>
        <strain evidence="1">ISS1029</strain>
    </source>
</reference>
<dbReference type="Proteomes" id="UP000055024">
    <property type="component" value="Unassembled WGS sequence"/>
</dbReference>